<dbReference type="Pfam" id="PF05958">
    <property type="entry name" value="tRNA_U5-meth_tr"/>
    <property type="match status" value="1"/>
</dbReference>
<evidence type="ECO:0000259" key="6">
    <source>
        <dbReference type="PROSITE" id="PS50926"/>
    </source>
</evidence>
<keyword evidence="8" id="KW-1185">Reference proteome</keyword>
<dbReference type="InterPro" id="IPR002792">
    <property type="entry name" value="TRAM_dom"/>
</dbReference>
<dbReference type="RefSeq" id="WP_204720921.1">
    <property type="nucleotide sequence ID" value="NZ_JACSNR010000006.1"/>
</dbReference>
<evidence type="ECO:0000313" key="8">
    <source>
        <dbReference type="Proteomes" id="UP000724149"/>
    </source>
</evidence>
<feature type="domain" description="TRAM" evidence="6">
    <location>
        <begin position="1"/>
        <end position="59"/>
    </location>
</feature>
<dbReference type="InterPro" id="IPR030390">
    <property type="entry name" value="MeTrfase_TrmA_AS"/>
</dbReference>
<comment type="caution">
    <text evidence="7">The sequence shown here is derived from an EMBL/GenBank/DDBJ whole genome shotgun (WGS) entry which is preliminary data.</text>
</comment>
<keyword evidence="2 4" id="KW-0808">Transferase</keyword>
<dbReference type="SUPFAM" id="SSF50249">
    <property type="entry name" value="Nucleic acid-binding proteins"/>
    <property type="match status" value="1"/>
</dbReference>
<feature type="binding site" evidence="4">
    <location>
        <position position="311"/>
    </location>
    <ligand>
        <name>S-adenosyl-L-methionine</name>
        <dbReference type="ChEBI" id="CHEBI:59789"/>
    </ligand>
</feature>
<dbReference type="Gene3D" id="2.40.50.140">
    <property type="entry name" value="Nucleic acid-binding proteins"/>
    <property type="match status" value="1"/>
</dbReference>
<feature type="binding site" evidence="4">
    <location>
        <position position="332"/>
    </location>
    <ligand>
        <name>S-adenosyl-L-methionine</name>
        <dbReference type="ChEBI" id="CHEBI:59789"/>
    </ligand>
</feature>
<evidence type="ECO:0000256" key="4">
    <source>
        <dbReference type="PROSITE-ProRule" id="PRU01024"/>
    </source>
</evidence>
<dbReference type="SUPFAM" id="SSF53335">
    <property type="entry name" value="S-adenosyl-L-methionine-dependent methyltransferases"/>
    <property type="match status" value="1"/>
</dbReference>
<evidence type="ECO:0000256" key="5">
    <source>
        <dbReference type="PROSITE-ProRule" id="PRU10015"/>
    </source>
</evidence>
<feature type="active site" evidence="5">
    <location>
        <position position="407"/>
    </location>
</feature>
<dbReference type="CDD" id="cd02440">
    <property type="entry name" value="AdoMet_MTases"/>
    <property type="match status" value="1"/>
</dbReference>
<evidence type="ECO:0000256" key="1">
    <source>
        <dbReference type="ARBA" id="ARBA00022603"/>
    </source>
</evidence>
<feature type="binding site" evidence="4">
    <location>
        <position position="380"/>
    </location>
    <ligand>
        <name>S-adenosyl-L-methionine</name>
        <dbReference type="ChEBI" id="CHEBI:59789"/>
    </ligand>
</feature>
<dbReference type="PANTHER" id="PTHR11061:SF30">
    <property type="entry name" value="TRNA (URACIL(54)-C(5))-METHYLTRANSFERASE"/>
    <property type="match status" value="1"/>
</dbReference>
<accession>A0ABS2GPK7</accession>
<dbReference type="PANTHER" id="PTHR11061">
    <property type="entry name" value="RNA M5U METHYLTRANSFERASE"/>
    <property type="match status" value="1"/>
</dbReference>
<dbReference type="NCBIfam" id="TIGR00479">
    <property type="entry name" value="rumA"/>
    <property type="match status" value="1"/>
</dbReference>
<dbReference type="Gene3D" id="3.40.50.150">
    <property type="entry name" value="Vaccinia Virus protein VP39"/>
    <property type="match status" value="1"/>
</dbReference>
<sequence length="452" mass="50652">MLSKNDIITLEIVDLTAEAMGVGRHEGMAVFVPMSAVGDKLSVRIVKVQKNLCYGIIEEILTPSPMRIEPDCPVYKKCGGCSLRHIRYDEECRLKNRIVYENMRRIGGIELEEHPLLPSPAVDGYRNKAQYPLTQTETGVRGGFFASRSHRVIPYEDCALQPPVFGEILRFVEQFLDRYHIPVYDEETRTGLVRHVYLRQGAVSGELMLCLVLNGSELPHCSQFVNRITEQFPELASIMLNINRERTNVILGKKSRLIYGKDHITDTLCGVRFDISPMAFYQINHDGAEQLYRIAGEFAQLTPDDVLLDLYCGAGTIGLSLAHQVKEVIGVEIVREAVENATQNARKNGIENARFLCGDAAQAAQTLAKEGIRPNVVIIDPPRKGCSPDLLHTIAEMNPDRLVYVSCNSATLARDAAILRELGYIPRRLQAVDMFPRTTHVECVALMTRTEQ</sequence>
<proteinExistence type="inferred from homology"/>
<dbReference type="PROSITE" id="PS51687">
    <property type="entry name" value="SAM_MT_RNA_M5U"/>
    <property type="match status" value="1"/>
</dbReference>
<reference evidence="7 8" key="1">
    <citation type="journal article" date="2021" name="Sci. Rep.">
        <title>The distribution of antibiotic resistance genes in chicken gut microbiota commensals.</title>
        <authorList>
            <person name="Juricova H."/>
            <person name="Matiasovicova J."/>
            <person name="Kubasova T."/>
            <person name="Cejkova D."/>
            <person name="Rychlik I."/>
        </authorList>
    </citation>
    <scope>NUCLEOTIDE SEQUENCE [LARGE SCALE GENOMIC DNA]</scope>
    <source>
        <strain evidence="7 8">An564</strain>
    </source>
</reference>
<dbReference type="InterPro" id="IPR029063">
    <property type="entry name" value="SAM-dependent_MTases_sf"/>
</dbReference>
<protein>
    <submittedName>
        <fullName evidence="7">23S rRNA (Uracil(1939)-C(5))-methyltransferase RlmD</fullName>
        <ecNumber evidence="7">2.1.1.190</ecNumber>
    </submittedName>
</protein>
<evidence type="ECO:0000256" key="2">
    <source>
        <dbReference type="ARBA" id="ARBA00022679"/>
    </source>
</evidence>
<evidence type="ECO:0000313" key="7">
    <source>
        <dbReference type="EMBL" id="MBM6923489.1"/>
    </source>
</evidence>
<dbReference type="GO" id="GO:0032259">
    <property type="term" value="P:methylation"/>
    <property type="evidence" value="ECO:0007669"/>
    <property type="project" value="UniProtKB-KW"/>
</dbReference>
<keyword evidence="1 4" id="KW-0489">Methyltransferase</keyword>
<feature type="active site" description="Nucleophile" evidence="4">
    <location>
        <position position="407"/>
    </location>
</feature>
<dbReference type="InterPro" id="IPR010280">
    <property type="entry name" value="U5_MeTrfase_fam"/>
</dbReference>
<dbReference type="EC" id="2.1.1.190" evidence="7"/>
<feature type="binding site" evidence="4">
    <location>
        <position position="282"/>
    </location>
    <ligand>
        <name>S-adenosyl-L-methionine</name>
        <dbReference type="ChEBI" id="CHEBI:59789"/>
    </ligand>
</feature>
<dbReference type="Gene3D" id="2.40.50.1070">
    <property type="match status" value="1"/>
</dbReference>
<keyword evidence="3 4" id="KW-0949">S-adenosyl-L-methionine</keyword>
<gene>
    <name evidence="7" type="primary">rlmD</name>
    <name evidence="7" type="ORF">H9X81_07280</name>
</gene>
<dbReference type="InterPro" id="IPR012340">
    <property type="entry name" value="NA-bd_OB-fold"/>
</dbReference>
<dbReference type="EMBL" id="JACSNR010000006">
    <property type="protein sequence ID" value="MBM6923489.1"/>
    <property type="molecule type" value="Genomic_DNA"/>
</dbReference>
<organism evidence="7 8">
    <name type="scientific">Hydrogenoanaerobacterium saccharovorans</name>
    <dbReference type="NCBI Taxonomy" id="474960"/>
    <lineage>
        <taxon>Bacteria</taxon>
        <taxon>Bacillati</taxon>
        <taxon>Bacillota</taxon>
        <taxon>Clostridia</taxon>
        <taxon>Eubacteriales</taxon>
        <taxon>Oscillospiraceae</taxon>
        <taxon>Hydrogenoanaerobacterium</taxon>
    </lineage>
</organism>
<evidence type="ECO:0000256" key="3">
    <source>
        <dbReference type="ARBA" id="ARBA00022691"/>
    </source>
</evidence>
<dbReference type="Pfam" id="PF01938">
    <property type="entry name" value="TRAM"/>
    <property type="match status" value="1"/>
</dbReference>
<dbReference type="PROSITE" id="PS01230">
    <property type="entry name" value="TRMA_1"/>
    <property type="match status" value="1"/>
</dbReference>
<dbReference type="PROSITE" id="PS50926">
    <property type="entry name" value="TRAM"/>
    <property type="match status" value="1"/>
</dbReference>
<comment type="similarity">
    <text evidence="4">Belongs to the class I-like SAM-binding methyltransferase superfamily. RNA M5U methyltransferase family.</text>
</comment>
<name>A0ABS2GPK7_9FIRM</name>
<dbReference type="GO" id="GO:0008168">
    <property type="term" value="F:methyltransferase activity"/>
    <property type="evidence" value="ECO:0007669"/>
    <property type="project" value="UniProtKB-KW"/>
</dbReference>
<dbReference type="Proteomes" id="UP000724149">
    <property type="component" value="Unassembled WGS sequence"/>
</dbReference>